<dbReference type="GO" id="GO:0046872">
    <property type="term" value="F:metal ion binding"/>
    <property type="evidence" value="ECO:0007669"/>
    <property type="project" value="UniProtKB-KW"/>
</dbReference>
<dbReference type="UniPathway" id="UPA00545">
    <property type="reaction ID" value="UER00824"/>
</dbReference>
<keyword evidence="5" id="KW-0479">Metal-binding</keyword>
<comment type="pathway">
    <text evidence="3">Glycan metabolism; pectin degradation; 2-dehydro-3-deoxy-D-gluconate from pectin: step 2/5.</text>
</comment>
<dbReference type="PANTHER" id="PTHR31683">
    <property type="entry name" value="PECTATE LYASE 18-RELATED"/>
    <property type="match status" value="1"/>
</dbReference>
<feature type="chain" id="PRO_5022945377" description="pectate lyase" evidence="10">
    <location>
        <begin position="24"/>
        <end position="391"/>
    </location>
</feature>
<sequence length="391" mass="41623">MRSSLHFGSICLVLILGFLSSCGSSSTSDPEDLGGIEDMGGVEDLRSADMSADLDLVNNLVDSGAADDSGPDLVTMPDMTQRPPHEQLLSELVGFGQETTGGAGGPVVTVTTLADSGAGSLREAATSQGPAWIRFLVSGVIELESAIEVLSDKTIDGRGADITITGEGLFVQNGEGNVIINNIKIRDTSNDMIRFFNGGSNMWVHKCDLSNGGDGAFDATEGVTGVTVSYTHIFDHDKAMLVGAGSDDGDGVNMRWTAHHNWYENVVQRLPAIRFGQAHSFNNLIEWRSGTAMSTRLSPSQILVENNILAPQTNVGHKVISLAEDRGAAKFVGNLERPLPGDTIEFEETNPESVFDPSTSYSYTAEPANGDLDAYIRANAGWQDVPFPEVP</sequence>
<accession>A0A5B8XXU0</accession>
<dbReference type="InterPro" id="IPR045032">
    <property type="entry name" value="PEL"/>
</dbReference>
<evidence type="ECO:0000256" key="6">
    <source>
        <dbReference type="ARBA" id="ARBA00022729"/>
    </source>
</evidence>
<protein>
    <recommendedName>
        <fullName evidence="4">pectate lyase</fullName>
        <ecNumber evidence="4">4.2.2.2</ecNumber>
    </recommendedName>
</protein>
<dbReference type="GO" id="GO:0045490">
    <property type="term" value="P:pectin catabolic process"/>
    <property type="evidence" value="ECO:0007669"/>
    <property type="project" value="UniProtKB-UniPathway"/>
</dbReference>
<dbReference type="SMART" id="SM00656">
    <property type="entry name" value="Amb_all"/>
    <property type="match status" value="1"/>
</dbReference>
<dbReference type="Proteomes" id="UP000321595">
    <property type="component" value="Chromosome"/>
</dbReference>
<evidence type="ECO:0000256" key="8">
    <source>
        <dbReference type="ARBA" id="ARBA00023239"/>
    </source>
</evidence>
<comment type="subcellular location">
    <subcellularLocation>
        <location evidence="9">Secreted</location>
    </subcellularLocation>
</comment>
<dbReference type="InterPro" id="IPR002022">
    <property type="entry name" value="Pec_lyase"/>
</dbReference>
<dbReference type="PANTHER" id="PTHR31683:SF18">
    <property type="entry name" value="PECTATE LYASE 21-RELATED"/>
    <property type="match status" value="1"/>
</dbReference>
<dbReference type="RefSeq" id="WP_146963310.1">
    <property type="nucleotide sequence ID" value="NZ_CP042467.1"/>
</dbReference>
<dbReference type="AlphaFoldDB" id="A0A5B8XXU0"/>
<dbReference type="InterPro" id="IPR018082">
    <property type="entry name" value="AmbAllergen"/>
</dbReference>
<gene>
    <name evidence="12" type="ORF">FRD01_22785</name>
</gene>
<reference evidence="12 13" key="1">
    <citation type="submission" date="2019-08" db="EMBL/GenBank/DDBJ databases">
        <authorList>
            <person name="Liang Q."/>
        </authorList>
    </citation>
    <scope>NUCLEOTIDE SEQUENCE [LARGE SCALE GENOMIC DNA]</scope>
    <source>
        <strain evidence="12 13">V1718</strain>
    </source>
</reference>
<dbReference type="Pfam" id="PF00544">
    <property type="entry name" value="Pectate_lyase_4"/>
    <property type="match status" value="1"/>
</dbReference>
<keyword evidence="13" id="KW-1185">Reference proteome</keyword>
<dbReference type="EC" id="4.2.2.2" evidence="4"/>
<keyword evidence="9" id="KW-0119">Carbohydrate metabolism</keyword>
<dbReference type="GO" id="GO:0005576">
    <property type="term" value="C:extracellular region"/>
    <property type="evidence" value="ECO:0007669"/>
    <property type="project" value="UniProtKB-SubCell"/>
</dbReference>
<proteinExistence type="inferred from homology"/>
<feature type="domain" description="Pectate lyase" evidence="11">
    <location>
        <begin position="103"/>
        <end position="314"/>
    </location>
</feature>
<dbReference type="InterPro" id="IPR011050">
    <property type="entry name" value="Pectin_lyase_fold/virulence"/>
</dbReference>
<keyword evidence="8 9" id="KW-0456">Lyase</keyword>
<dbReference type="PROSITE" id="PS51257">
    <property type="entry name" value="PROKAR_LIPOPROTEIN"/>
    <property type="match status" value="1"/>
</dbReference>
<comment type="cofactor">
    <cofactor evidence="2">
        <name>Ca(2+)</name>
        <dbReference type="ChEBI" id="CHEBI:29108"/>
    </cofactor>
</comment>
<keyword evidence="9" id="KW-0964">Secreted</keyword>
<name>A0A5B8XXU0_9DELT</name>
<evidence type="ECO:0000256" key="2">
    <source>
        <dbReference type="ARBA" id="ARBA00001913"/>
    </source>
</evidence>
<dbReference type="InterPro" id="IPR012334">
    <property type="entry name" value="Pectin_lyas_fold"/>
</dbReference>
<dbReference type="EMBL" id="CP042467">
    <property type="protein sequence ID" value="QED30007.1"/>
    <property type="molecule type" value="Genomic_DNA"/>
</dbReference>
<keyword evidence="7" id="KW-0106">Calcium</keyword>
<evidence type="ECO:0000313" key="13">
    <source>
        <dbReference type="Proteomes" id="UP000321595"/>
    </source>
</evidence>
<evidence type="ECO:0000256" key="1">
    <source>
        <dbReference type="ARBA" id="ARBA00000695"/>
    </source>
</evidence>
<dbReference type="Gene3D" id="2.160.20.10">
    <property type="entry name" value="Single-stranded right-handed beta-helix, Pectin lyase-like"/>
    <property type="match status" value="1"/>
</dbReference>
<evidence type="ECO:0000259" key="11">
    <source>
        <dbReference type="SMART" id="SM00656"/>
    </source>
</evidence>
<evidence type="ECO:0000256" key="4">
    <source>
        <dbReference type="ARBA" id="ARBA00012272"/>
    </source>
</evidence>
<dbReference type="PRINTS" id="PR00807">
    <property type="entry name" value="AMBALLERGEN"/>
</dbReference>
<dbReference type="KEGG" id="bbae:FRD01_22785"/>
<evidence type="ECO:0000256" key="10">
    <source>
        <dbReference type="SAM" id="SignalP"/>
    </source>
</evidence>
<evidence type="ECO:0000256" key="7">
    <source>
        <dbReference type="ARBA" id="ARBA00022837"/>
    </source>
</evidence>
<evidence type="ECO:0000256" key="9">
    <source>
        <dbReference type="RuleBase" id="RU361173"/>
    </source>
</evidence>
<feature type="signal peptide" evidence="10">
    <location>
        <begin position="1"/>
        <end position="23"/>
    </location>
</feature>
<evidence type="ECO:0000256" key="3">
    <source>
        <dbReference type="ARBA" id="ARBA00005220"/>
    </source>
</evidence>
<evidence type="ECO:0000256" key="5">
    <source>
        <dbReference type="ARBA" id="ARBA00022723"/>
    </source>
</evidence>
<evidence type="ECO:0000313" key="12">
    <source>
        <dbReference type="EMBL" id="QED30007.1"/>
    </source>
</evidence>
<dbReference type="OrthoDB" id="5501204at2"/>
<organism evidence="12 13">
    <name type="scientific">Microvenator marinus</name>
    <dbReference type="NCBI Taxonomy" id="2600177"/>
    <lineage>
        <taxon>Bacteria</taxon>
        <taxon>Deltaproteobacteria</taxon>
        <taxon>Bradymonadales</taxon>
        <taxon>Microvenatoraceae</taxon>
        <taxon>Microvenator</taxon>
    </lineage>
</organism>
<comment type="catalytic activity">
    <reaction evidence="1">
        <text>Eliminative cleavage of (1-&gt;4)-alpha-D-galacturonan to give oligosaccharides with 4-deoxy-alpha-D-galact-4-enuronosyl groups at their non-reducing ends.</text>
        <dbReference type="EC" id="4.2.2.2"/>
    </reaction>
</comment>
<keyword evidence="6 10" id="KW-0732">Signal</keyword>
<dbReference type="GO" id="GO:0030570">
    <property type="term" value="F:pectate lyase activity"/>
    <property type="evidence" value="ECO:0007669"/>
    <property type="project" value="UniProtKB-EC"/>
</dbReference>
<keyword evidence="9" id="KW-0624">Polysaccharide degradation</keyword>
<comment type="similarity">
    <text evidence="9">Belongs to the polysaccharide lyase 1 family.</text>
</comment>
<dbReference type="SUPFAM" id="SSF51126">
    <property type="entry name" value="Pectin lyase-like"/>
    <property type="match status" value="1"/>
</dbReference>